<evidence type="ECO:0000256" key="7">
    <source>
        <dbReference type="ARBA" id="ARBA00023155"/>
    </source>
</evidence>
<keyword evidence="4" id="KW-0524">Neurogenesis</keyword>
<proteinExistence type="inferred from homology"/>
<feature type="compositionally biased region" description="Acidic residues" evidence="13">
    <location>
        <begin position="298"/>
        <end position="310"/>
    </location>
</feature>
<gene>
    <name evidence="14" type="ORF">LSAA_11221</name>
</gene>
<dbReference type="PROSITE" id="PS00027">
    <property type="entry name" value="HOMEOBOX_1"/>
    <property type="match status" value="1"/>
</dbReference>
<dbReference type="EMBL" id="HG994585">
    <property type="protein sequence ID" value="CAF2970504.1"/>
    <property type="molecule type" value="Genomic_DNA"/>
</dbReference>
<keyword evidence="5" id="KW-0805">Transcription regulation</keyword>
<dbReference type="PANTHER" id="PTHR46799:SF1">
    <property type="entry name" value="HOMEOBOX PROTEIN UNC-4 HOMOLOG"/>
    <property type="match status" value="1"/>
</dbReference>
<keyword evidence="8" id="KW-0804">Transcription</keyword>
<evidence type="ECO:0000256" key="9">
    <source>
        <dbReference type="ARBA" id="ARBA00023242"/>
    </source>
</evidence>
<dbReference type="InterPro" id="IPR017970">
    <property type="entry name" value="Homeobox_CS"/>
</dbReference>
<accession>A0A7R8D1M4</accession>
<evidence type="ECO:0000313" key="14">
    <source>
        <dbReference type="EMBL" id="CAF2970504.1"/>
    </source>
</evidence>
<dbReference type="GO" id="GO:0030154">
    <property type="term" value="P:cell differentiation"/>
    <property type="evidence" value="ECO:0007669"/>
    <property type="project" value="UniProtKB-KW"/>
</dbReference>
<comment type="similarity">
    <text evidence="10">Belongs to the paired homeobox family. Unc-4 subfamily.</text>
</comment>
<dbReference type="PROSITE" id="PS50071">
    <property type="entry name" value="HOMEOBOX_2"/>
    <property type="match status" value="1"/>
</dbReference>
<organism evidence="14 15">
    <name type="scientific">Lepeophtheirus salmonis</name>
    <name type="common">Salmon louse</name>
    <name type="synonym">Caligus salmonis</name>
    <dbReference type="NCBI Taxonomy" id="72036"/>
    <lineage>
        <taxon>Eukaryota</taxon>
        <taxon>Metazoa</taxon>
        <taxon>Ecdysozoa</taxon>
        <taxon>Arthropoda</taxon>
        <taxon>Crustacea</taxon>
        <taxon>Multicrustacea</taxon>
        <taxon>Hexanauplia</taxon>
        <taxon>Copepoda</taxon>
        <taxon>Siphonostomatoida</taxon>
        <taxon>Caligidae</taxon>
        <taxon>Lepeophtheirus</taxon>
    </lineage>
</organism>
<dbReference type="SMART" id="SM00389">
    <property type="entry name" value="HOX"/>
    <property type="match status" value="1"/>
</dbReference>
<keyword evidence="7 11" id="KW-0371">Homeobox</keyword>
<feature type="region of interest" description="Disordered" evidence="13">
    <location>
        <begin position="286"/>
        <end position="321"/>
    </location>
</feature>
<dbReference type="InterPro" id="IPR001356">
    <property type="entry name" value="HD"/>
</dbReference>
<evidence type="ECO:0000256" key="2">
    <source>
        <dbReference type="ARBA" id="ARBA00022473"/>
    </source>
</evidence>
<dbReference type="GO" id="GO:0000981">
    <property type="term" value="F:DNA-binding transcription factor activity, RNA polymerase II-specific"/>
    <property type="evidence" value="ECO:0007669"/>
    <property type="project" value="InterPro"/>
</dbReference>
<evidence type="ECO:0000256" key="11">
    <source>
        <dbReference type="PROSITE-ProRule" id="PRU00108"/>
    </source>
</evidence>
<evidence type="ECO:0000256" key="8">
    <source>
        <dbReference type="ARBA" id="ARBA00023163"/>
    </source>
</evidence>
<dbReference type="InterPro" id="IPR009057">
    <property type="entry name" value="Homeodomain-like_sf"/>
</dbReference>
<dbReference type="GO" id="GO:1990837">
    <property type="term" value="F:sequence-specific double-stranded DNA binding"/>
    <property type="evidence" value="ECO:0007669"/>
    <property type="project" value="TreeGrafter"/>
</dbReference>
<feature type="DNA-binding region" description="Homeobox" evidence="11">
    <location>
        <begin position="187"/>
        <end position="214"/>
    </location>
</feature>
<feature type="compositionally biased region" description="Basic residues" evidence="13">
    <location>
        <begin position="140"/>
        <end position="150"/>
    </location>
</feature>
<keyword evidence="15" id="KW-1185">Reference proteome</keyword>
<name>A0A7R8D1M4_LEPSM</name>
<dbReference type="GO" id="GO:0007399">
    <property type="term" value="P:nervous system development"/>
    <property type="evidence" value="ECO:0007669"/>
    <property type="project" value="UniProtKB-KW"/>
</dbReference>
<sequence>MSPSQFAKLFQEGLAELLPPLRPGGRPSVVNNSHPPSSSSPPSPSSSREEVLSCRNSPNSVGPGGGPGAMRLPLRPNPTLPIDQTFMQFRSQQQDFLNRLASRGGKQFGSHTNSQSGGDGPNNSLDLGSRGSSSPPNPALHHHHHLHQHHNNAGARMSGTYDNPHSPNDDSESEEAKRRRNVFMREALALKLDLKESRISVWFQNRRAKFRKKENTKKGPGRPAHNAHPQTCSGEPISAEELHKKEIERRDRVHVELEALRRDYEIQKAGGKSTMDFDISTMDASSNCGDIDVVGGEGMEEDEEEEEDNLEDRHSETKPKVSPFSIESLLSSSVAAAAAVQAAVHAANHKKSSNSNSSNNSSHHHLQAEGSDDDSRPCSPISSSSIPIVKSVSNLGLGQLEAVTTPLWHPATTLSSLFSSGTFHHLNPLISGALCHNPNSPNSAGSFNFAAKILQRHQELQQQQLQQQKQLGQRFSGEDEED</sequence>
<reference evidence="14" key="1">
    <citation type="submission" date="2021-02" db="EMBL/GenBank/DDBJ databases">
        <authorList>
            <person name="Bekaert M."/>
        </authorList>
    </citation>
    <scope>NUCLEOTIDE SEQUENCE</scope>
    <source>
        <strain evidence="14">IoA-00</strain>
    </source>
</reference>
<dbReference type="SUPFAM" id="SSF46689">
    <property type="entry name" value="Homeodomain-like"/>
    <property type="match status" value="1"/>
</dbReference>
<dbReference type="GO" id="GO:0005634">
    <property type="term" value="C:nucleus"/>
    <property type="evidence" value="ECO:0007669"/>
    <property type="project" value="UniProtKB-SubCell"/>
</dbReference>
<dbReference type="PANTHER" id="PTHR46799">
    <property type="entry name" value="HOMEOBOX PROTEIN UNC-4 HOMOLOG"/>
    <property type="match status" value="1"/>
</dbReference>
<feature type="region of interest" description="Disordered" evidence="13">
    <location>
        <begin position="461"/>
        <end position="482"/>
    </location>
</feature>
<protein>
    <submittedName>
        <fullName evidence="14">UNC4</fullName>
    </submittedName>
</protein>
<evidence type="ECO:0000256" key="12">
    <source>
        <dbReference type="RuleBase" id="RU000682"/>
    </source>
</evidence>
<feature type="compositionally biased region" description="Polar residues" evidence="13">
    <location>
        <begin position="109"/>
        <end position="134"/>
    </location>
</feature>
<evidence type="ECO:0000256" key="1">
    <source>
        <dbReference type="ARBA" id="ARBA00004123"/>
    </source>
</evidence>
<dbReference type="Proteomes" id="UP000675881">
    <property type="component" value="Chromosome 6"/>
</dbReference>
<dbReference type="Pfam" id="PF00046">
    <property type="entry name" value="Homeodomain"/>
    <property type="match status" value="1"/>
</dbReference>
<comment type="subcellular location">
    <subcellularLocation>
        <location evidence="1 11 12">Nucleus</location>
    </subcellularLocation>
</comment>
<evidence type="ECO:0000256" key="5">
    <source>
        <dbReference type="ARBA" id="ARBA00023015"/>
    </source>
</evidence>
<feature type="region of interest" description="Disordered" evidence="13">
    <location>
        <begin position="17"/>
        <end position="177"/>
    </location>
</feature>
<dbReference type="Gene3D" id="1.10.10.60">
    <property type="entry name" value="Homeodomain-like"/>
    <property type="match status" value="1"/>
</dbReference>
<dbReference type="AlphaFoldDB" id="A0A7R8D1M4"/>
<feature type="region of interest" description="Disordered" evidence="13">
    <location>
        <begin position="211"/>
        <end position="245"/>
    </location>
</feature>
<keyword evidence="2" id="KW-0217">Developmental protein</keyword>
<evidence type="ECO:0000313" key="15">
    <source>
        <dbReference type="Proteomes" id="UP000675881"/>
    </source>
</evidence>
<dbReference type="CDD" id="cd00086">
    <property type="entry name" value="homeodomain"/>
    <property type="match status" value="1"/>
</dbReference>
<evidence type="ECO:0000256" key="3">
    <source>
        <dbReference type="ARBA" id="ARBA00022782"/>
    </source>
</evidence>
<feature type="compositionally biased region" description="Low complexity" evidence="13">
    <location>
        <begin position="461"/>
        <end position="473"/>
    </location>
</feature>
<evidence type="ECO:0000256" key="10">
    <source>
        <dbReference type="ARBA" id="ARBA00038351"/>
    </source>
</evidence>
<keyword evidence="6 11" id="KW-0238">DNA-binding</keyword>
<feature type="compositionally biased region" description="Polar residues" evidence="13">
    <location>
        <begin position="85"/>
        <end position="96"/>
    </location>
</feature>
<evidence type="ECO:0000256" key="6">
    <source>
        <dbReference type="ARBA" id="ARBA00023125"/>
    </source>
</evidence>
<feature type="region of interest" description="Disordered" evidence="13">
    <location>
        <begin position="346"/>
        <end position="382"/>
    </location>
</feature>
<evidence type="ECO:0000256" key="13">
    <source>
        <dbReference type="SAM" id="MobiDB-lite"/>
    </source>
</evidence>
<evidence type="ECO:0000256" key="4">
    <source>
        <dbReference type="ARBA" id="ARBA00022902"/>
    </source>
</evidence>
<keyword evidence="9 11" id="KW-0539">Nucleus</keyword>
<keyword evidence="3" id="KW-0221">Differentiation</keyword>
<feature type="compositionally biased region" description="Low complexity" evidence="13">
    <location>
        <begin position="17"/>
        <end position="37"/>
    </location>
</feature>
<dbReference type="OrthoDB" id="6159439at2759"/>